<organism evidence="1 2">
    <name type="scientific">Dryococelus australis</name>
    <dbReference type="NCBI Taxonomy" id="614101"/>
    <lineage>
        <taxon>Eukaryota</taxon>
        <taxon>Metazoa</taxon>
        <taxon>Ecdysozoa</taxon>
        <taxon>Arthropoda</taxon>
        <taxon>Hexapoda</taxon>
        <taxon>Insecta</taxon>
        <taxon>Pterygota</taxon>
        <taxon>Neoptera</taxon>
        <taxon>Polyneoptera</taxon>
        <taxon>Phasmatodea</taxon>
        <taxon>Verophasmatodea</taxon>
        <taxon>Anareolatae</taxon>
        <taxon>Phasmatidae</taxon>
        <taxon>Eurycanthinae</taxon>
        <taxon>Dryococelus</taxon>
    </lineage>
</organism>
<reference evidence="1 2" key="1">
    <citation type="submission" date="2023-02" db="EMBL/GenBank/DDBJ databases">
        <title>LHISI_Scaffold_Assembly.</title>
        <authorList>
            <person name="Stuart O.P."/>
            <person name="Cleave R."/>
            <person name="Magrath M.J.L."/>
            <person name="Mikheyev A.S."/>
        </authorList>
    </citation>
    <scope>NUCLEOTIDE SEQUENCE [LARGE SCALE GENOMIC DNA]</scope>
    <source>
        <strain evidence="1">Daus_M_001</strain>
        <tissue evidence="1">Leg muscle</tissue>
    </source>
</reference>
<keyword evidence="2" id="KW-1185">Reference proteome</keyword>
<evidence type="ECO:0000313" key="2">
    <source>
        <dbReference type="Proteomes" id="UP001159363"/>
    </source>
</evidence>
<dbReference type="EMBL" id="JARBHB010000001">
    <property type="protein sequence ID" value="KAJ8897856.1"/>
    <property type="molecule type" value="Genomic_DNA"/>
</dbReference>
<proteinExistence type="predicted"/>
<gene>
    <name evidence="1" type="ORF">PR048_003209</name>
</gene>
<accession>A0ABQ9IME2</accession>
<sequence length="525" mass="58670">MWVVRYSGQNTNSASFMKLQSLYVDAFAGSSFLSPLEQHCRCRRLYEVTDALDQSVSFGALPFCKTSENLVIYSTDATHVLQVNRRKLALSISEKLVAGKAIARQFTVFKCRRGRGGWAARLLASHQGEPGSIPGRVTPDFRNWESCRAIPLVGGVFSWISRSPHPCIPASLHSHFNSSSSALITSLLKSRPNPRIKDLEVLKTDGRTDGQTDTQRPSPSLLLLLSLVDVYVPFFCFSMRFLSQHEWQCLPFPCRGCSDAFLWRFPSLHVSVTLPYPPVTRWPWRGFRLALSPRQSQSGARPVPGFRCFDLGHKWPIAGPQVACQQLADNMWFTHGRPEAESQWATAATHYPLMVLTCLGYSWLGRSGPLVVQMWPTARGIITGPPVLLPCIPAPLHTRFTLIGSQDLTVKNRPNLSTLLSVYRVIQPTVTERLVCSLPTKANRVQYLTESLPDFRTRESCRTMPLVAGFSRGCPVSPRPLIPELLHTDLASPSSVLKISPTRRLNCVAECFKCTLFHEAISEFC</sequence>
<evidence type="ECO:0000313" key="1">
    <source>
        <dbReference type="EMBL" id="KAJ8897856.1"/>
    </source>
</evidence>
<protein>
    <submittedName>
        <fullName evidence="1">Uncharacterized protein</fullName>
    </submittedName>
</protein>
<name>A0ABQ9IME2_9NEOP</name>
<comment type="caution">
    <text evidence="1">The sequence shown here is derived from an EMBL/GenBank/DDBJ whole genome shotgun (WGS) entry which is preliminary data.</text>
</comment>
<dbReference type="Proteomes" id="UP001159363">
    <property type="component" value="Chromosome 1"/>
</dbReference>